<dbReference type="InterPro" id="IPR011971">
    <property type="entry name" value="CHP02284"/>
</dbReference>
<dbReference type="InterPro" id="IPR012347">
    <property type="entry name" value="Ferritin-like"/>
</dbReference>
<dbReference type="InterPro" id="IPR019052">
    <property type="entry name" value="DUF2383"/>
</dbReference>
<dbReference type="AlphaFoldDB" id="A0A1Y1T5Q2"/>
<dbReference type="NCBIfam" id="TIGR02284">
    <property type="entry name" value="PA2169 family four-helix-bundle protein"/>
    <property type="match status" value="1"/>
</dbReference>
<sequence length="153" mass="17842">MEKIDDPKEIAKALQELLEKNYDAGEVFKNGLEDTESDLLKDFILTQANQRARFAKELERELYQIDHLPAVGGTFQGTLQRTWMDLKTIFTENKDEIILEECLEGEKESAKEYERAIENYNFSKEILRVLNGQLDEIKYTLKKVTGLKDLETY</sequence>
<evidence type="ECO:0000259" key="1">
    <source>
        <dbReference type="Pfam" id="PF09537"/>
    </source>
</evidence>
<dbReference type="Proteomes" id="UP000192746">
    <property type="component" value="Unassembled WGS sequence"/>
</dbReference>
<dbReference type="SUPFAM" id="SSF47240">
    <property type="entry name" value="Ferritin-like"/>
    <property type="match status" value="1"/>
</dbReference>
<reference evidence="2 3" key="1">
    <citation type="submission" date="2013-04" db="EMBL/GenBank/DDBJ databases">
        <title>Zunongwangia sp. 22II14-10F7 Genome Sequencing.</title>
        <authorList>
            <person name="Lai Q."/>
            <person name="Shao Z."/>
        </authorList>
    </citation>
    <scope>NUCLEOTIDE SEQUENCE [LARGE SCALE GENOMIC DNA]</scope>
    <source>
        <strain evidence="2 3">22II14-10F7</strain>
    </source>
</reference>
<dbReference type="Gene3D" id="1.20.1260.10">
    <property type="match status" value="1"/>
</dbReference>
<dbReference type="Pfam" id="PF09537">
    <property type="entry name" value="DUF2383"/>
    <property type="match status" value="1"/>
</dbReference>
<name>A0A1Y1T5Q2_9FLAO</name>
<dbReference type="RefSeq" id="WP_084840572.1">
    <property type="nucleotide sequence ID" value="NZ_ARYN01000004.1"/>
</dbReference>
<dbReference type="STRING" id="1185767.IIF7_04912"/>
<accession>A0A1Y1T5Q2</accession>
<keyword evidence="3" id="KW-1185">Reference proteome</keyword>
<evidence type="ECO:0000313" key="2">
    <source>
        <dbReference type="EMBL" id="ORL46358.1"/>
    </source>
</evidence>
<comment type="caution">
    <text evidence="2">The sequence shown here is derived from an EMBL/GenBank/DDBJ whole genome shotgun (WGS) entry which is preliminary data.</text>
</comment>
<protein>
    <recommendedName>
        <fullName evidence="1">DUF2383 domain-containing protein</fullName>
    </recommendedName>
</protein>
<dbReference type="OrthoDB" id="282393at2"/>
<proteinExistence type="predicted"/>
<dbReference type="EMBL" id="ARYN01000004">
    <property type="protein sequence ID" value="ORL46358.1"/>
    <property type="molecule type" value="Genomic_DNA"/>
</dbReference>
<dbReference type="InterPro" id="IPR009078">
    <property type="entry name" value="Ferritin-like_SF"/>
</dbReference>
<feature type="domain" description="DUF2383" evidence="1">
    <location>
        <begin position="10"/>
        <end position="118"/>
    </location>
</feature>
<evidence type="ECO:0000313" key="3">
    <source>
        <dbReference type="Proteomes" id="UP000192746"/>
    </source>
</evidence>
<organism evidence="2 3">
    <name type="scientific">Zunongwangia atlantica 22II14-10F7</name>
    <dbReference type="NCBI Taxonomy" id="1185767"/>
    <lineage>
        <taxon>Bacteria</taxon>
        <taxon>Pseudomonadati</taxon>
        <taxon>Bacteroidota</taxon>
        <taxon>Flavobacteriia</taxon>
        <taxon>Flavobacteriales</taxon>
        <taxon>Flavobacteriaceae</taxon>
        <taxon>Zunongwangia</taxon>
    </lineage>
</organism>
<gene>
    <name evidence="2" type="ORF">IIF7_04912</name>
</gene>